<reference evidence="1 2" key="1">
    <citation type="submission" date="2024-04" db="EMBL/GenBank/DDBJ databases">
        <title>Novel species of the genus Ideonella isolated from streams.</title>
        <authorList>
            <person name="Lu H."/>
        </authorList>
    </citation>
    <scope>NUCLEOTIDE SEQUENCE [LARGE SCALE GENOMIC DNA]</scope>
    <source>
        <strain evidence="1 2">BYS139W</strain>
    </source>
</reference>
<dbReference type="EMBL" id="JBBUTF010000003">
    <property type="protein sequence ID" value="MEK8025002.1"/>
    <property type="molecule type" value="Genomic_DNA"/>
</dbReference>
<dbReference type="RefSeq" id="WP_341372785.1">
    <property type="nucleotide sequence ID" value="NZ_JBBUTF010000003.1"/>
</dbReference>
<comment type="caution">
    <text evidence="1">The sequence shown here is derived from an EMBL/GenBank/DDBJ whole genome shotgun (WGS) entry which is preliminary data.</text>
</comment>
<dbReference type="Proteomes" id="UP001368500">
    <property type="component" value="Unassembled WGS sequence"/>
</dbReference>
<keyword evidence="2" id="KW-1185">Reference proteome</keyword>
<evidence type="ECO:0000313" key="2">
    <source>
        <dbReference type="Proteomes" id="UP001368500"/>
    </source>
</evidence>
<sequence length="93" mass="9455">MIAVLLALSIALAVACVCRIAPLTWRSAPFVMGGHVVAGAAAMWAAAQAGQGAASGDAVAAALASAAWLLAPMSWSRRDIVEIAREARQELSP</sequence>
<protein>
    <submittedName>
        <fullName evidence="1">Uncharacterized protein</fullName>
    </submittedName>
</protein>
<accession>A0ABU9B564</accession>
<gene>
    <name evidence="1" type="ORF">AACH11_03385</name>
</gene>
<name>A0ABU9B564_9BURK</name>
<evidence type="ECO:0000313" key="1">
    <source>
        <dbReference type="EMBL" id="MEK8025002.1"/>
    </source>
</evidence>
<proteinExistence type="predicted"/>
<organism evidence="1 2">
    <name type="scientific">Pseudaquabacterium rugosum</name>
    <dbReference type="NCBI Taxonomy" id="2984194"/>
    <lineage>
        <taxon>Bacteria</taxon>
        <taxon>Pseudomonadati</taxon>
        <taxon>Pseudomonadota</taxon>
        <taxon>Betaproteobacteria</taxon>
        <taxon>Burkholderiales</taxon>
        <taxon>Sphaerotilaceae</taxon>
        <taxon>Pseudaquabacterium</taxon>
    </lineage>
</organism>